<evidence type="ECO:0000256" key="4">
    <source>
        <dbReference type="SAM" id="Coils"/>
    </source>
</evidence>
<comment type="caution">
    <text evidence="7">The sequence shown here is derived from an EMBL/GenBank/DDBJ whole genome shotgun (WGS) entry which is preliminary data.</text>
</comment>
<evidence type="ECO:0000256" key="2">
    <source>
        <dbReference type="ARBA" id="ARBA00016765"/>
    </source>
</evidence>
<protein>
    <recommendedName>
        <fullName evidence="2">Coiled-coil domain-containing protein 93</fullName>
    </recommendedName>
</protein>
<evidence type="ECO:0000256" key="1">
    <source>
        <dbReference type="ARBA" id="ARBA00007219"/>
    </source>
</evidence>
<dbReference type="AlphaFoldDB" id="A0AAW1IEL8"/>
<comment type="similarity">
    <text evidence="1">Belongs to the CCDC93 family.</text>
</comment>
<accession>A0AAW1IEL8</accession>
<dbReference type="Proteomes" id="UP001458880">
    <property type="component" value="Unassembled WGS sequence"/>
</dbReference>
<keyword evidence="8" id="KW-1185">Reference proteome</keyword>
<dbReference type="PANTHER" id="PTHR16441:SF0">
    <property type="entry name" value="COILED-COIL DOMAIN-CONTAINING PROTEIN 93"/>
    <property type="match status" value="1"/>
</dbReference>
<sequence length="594" mass="68935">MTAAKHTIFQKFNKIREEGDGMENKVEVREDEEQSVKLQEIIDLLVAAGYFRARIKGLSPFDKVVGGMTWCIESCTVDIDVNLLFLENSTIGQKISLTEKLVAVLIKMKCPHRIEPHQIQGLDFIHIFPIIQWLVKKSVAFRQEISSFVRSYAVNQFNKLFEPKNKKLETEKQVLQNVEMVLEIYKPRRYYKRKTTSPDQLPSRVQITLLEYGIYGVSSTVPNKSSGIDTINDQNPELHMQQLLHNMAITENPFEGDTITDDERKELFKHYSELRLQMEDSTTFKEEEHILKLEEQKLILQEQSNKLEKEKSAIIESASDIKNTISSLKIKQDEAMQSLQQIEEKINNGDENSLQQIEEKINNGDENVVEIEKLVKQNDDIRLKESQLKEQYRQQLADLQQKIRDAKVSKKPSKVDSKTNKELEEETEAVKSLRLYLAKKNRIISALQRQLDETPSRPELAQYQRRFLELYNQVAAKHKETKQYYSLYNTLEDTKLYITKELSLLNSISDSYPEAMQSSAASDEFLQQFLNIVDGVKHSKTKIENKCLDEKHKHGQLLKSLQGLIDIRRRYVAAVKELSVECKKYESLLALTNK</sequence>
<gene>
    <name evidence="7" type="ORF">QE152_g35687</name>
</gene>
<evidence type="ECO:0000313" key="8">
    <source>
        <dbReference type="Proteomes" id="UP001458880"/>
    </source>
</evidence>
<dbReference type="EMBL" id="JASPKY010000600">
    <property type="protein sequence ID" value="KAK9688240.1"/>
    <property type="molecule type" value="Genomic_DNA"/>
</dbReference>
<reference evidence="7 8" key="1">
    <citation type="journal article" date="2024" name="BMC Genomics">
        <title>De novo assembly and annotation of Popillia japonica's genome with initial clues to its potential as an invasive pest.</title>
        <authorList>
            <person name="Cucini C."/>
            <person name="Boschi S."/>
            <person name="Funari R."/>
            <person name="Cardaioli E."/>
            <person name="Iannotti N."/>
            <person name="Marturano G."/>
            <person name="Paoli F."/>
            <person name="Bruttini M."/>
            <person name="Carapelli A."/>
            <person name="Frati F."/>
            <person name="Nardi F."/>
        </authorList>
    </citation>
    <scope>NUCLEOTIDE SEQUENCE [LARGE SCALE GENOMIC DNA]</scope>
    <source>
        <strain evidence="7">DMR45628</strain>
    </source>
</reference>
<proteinExistence type="inferred from homology"/>
<dbReference type="InterPro" id="IPR019159">
    <property type="entry name" value="CCDC93_CC"/>
</dbReference>
<evidence type="ECO:0000313" key="7">
    <source>
        <dbReference type="EMBL" id="KAK9688240.1"/>
    </source>
</evidence>
<feature type="coiled-coil region" evidence="4">
    <location>
        <begin position="290"/>
        <end position="409"/>
    </location>
</feature>
<dbReference type="InterPro" id="IPR039116">
    <property type="entry name" value="CCDC93"/>
</dbReference>
<keyword evidence="3 4" id="KW-0175">Coiled coil</keyword>
<feature type="domain" description="CCDC93 coiled-coil" evidence="5">
    <location>
        <begin position="184"/>
        <end position="590"/>
    </location>
</feature>
<evidence type="ECO:0000256" key="3">
    <source>
        <dbReference type="ARBA" id="ARBA00023054"/>
    </source>
</evidence>
<dbReference type="InterPro" id="IPR048747">
    <property type="entry name" value="CCDC93_N"/>
</dbReference>
<evidence type="ECO:0000259" key="5">
    <source>
        <dbReference type="Pfam" id="PF09762"/>
    </source>
</evidence>
<name>A0AAW1IEL8_POPJA</name>
<dbReference type="Pfam" id="PF21673">
    <property type="entry name" value="CCDC93_N"/>
    <property type="match status" value="1"/>
</dbReference>
<dbReference type="GO" id="GO:0006893">
    <property type="term" value="P:Golgi to plasma membrane transport"/>
    <property type="evidence" value="ECO:0007669"/>
    <property type="project" value="TreeGrafter"/>
</dbReference>
<feature type="domain" description="CCDC93 N-terminal" evidence="6">
    <location>
        <begin position="33"/>
        <end position="137"/>
    </location>
</feature>
<organism evidence="7 8">
    <name type="scientific">Popillia japonica</name>
    <name type="common">Japanese beetle</name>
    <dbReference type="NCBI Taxonomy" id="7064"/>
    <lineage>
        <taxon>Eukaryota</taxon>
        <taxon>Metazoa</taxon>
        <taxon>Ecdysozoa</taxon>
        <taxon>Arthropoda</taxon>
        <taxon>Hexapoda</taxon>
        <taxon>Insecta</taxon>
        <taxon>Pterygota</taxon>
        <taxon>Neoptera</taxon>
        <taxon>Endopterygota</taxon>
        <taxon>Coleoptera</taxon>
        <taxon>Polyphaga</taxon>
        <taxon>Scarabaeiformia</taxon>
        <taxon>Scarabaeidae</taxon>
        <taxon>Rutelinae</taxon>
        <taxon>Popillia</taxon>
    </lineage>
</organism>
<dbReference type="PANTHER" id="PTHR16441">
    <property type="entry name" value="FIDIPIDINE"/>
    <property type="match status" value="1"/>
</dbReference>
<dbReference type="Pfam" id="PF09762">
    <property type="entry name" value="CCDC93_CC"/>
    <property type="match status" value="1"/>
</dbReference>
<evidence type="ECO:0000259" key="6">
    <source>
        <dbReference type="Pfam" id="PF21673"/>
    </source>
</evidence>